<dbReference type="Ensembl" id="ENSSFOT00015012512.2">
    <property type="protein sequence ID" value="ENSSFOP00015012355.1"/>
    <property type="gene ID" value="ENSSFOG00015007980.2"/>
</dbReference>
<proteinExistence type="predicted"/>
<dbReference type="Gene3D" id="1.25.40.10">
    <property type="entry name" value="Tetratricopeptide repeat domain"/>
    <property type="match status" value="1"/>
</dbReference>
<keyword evidence="3" id="KW-1185">Reference proteome</keyword>
<dbReference type="PANTHER" id="PTHR16155">
    <property type="entry name" value="DED DOMAIN-CONTAINING PROTEIN"/>
    <property type="match status" value="1"/>
</dbReference>
<reference evidence="2 3" key="1">
    <citation type="submission" date="2019-04" db="EMBL/GenBank/DDBJ databases">
        <authorList>
            <consortium name="Wellcome Sanger Institute Data Sharing"/>
        </authorList>
    </citation>
    <scope>NUCLEOTIDE SEQUENCE [LARGE SCALE GENOMIC DNA]</scope>
</reference>
<evidence type="ECO:0000313" key="3">
    <source>
        <dbReference type="Proteomes" id="UP000694397"/>
    </source>
</evidence>
<evidence type="ECO:0008006" key="4">
    <source>
        <dbReference type="Google" id="ProtNLM"/>
    </source>
</evidence>
<evidence type="ECO:0000256" key="1">
    <source>
        <dbReference type="SAM" id="Coils"/>
    </source>
</evidence>
<organism evidence="2 3">
    <name type="scientific">Scleropages formosus</name>
    <name type="common">Asian bonytongue</name>
    <name type="synonym">Osteoglossum formosum</name>
    <dbReference type="NCBI Taxonomy" id="113540"/>
    <lineage>
        <taxon>Eukaryota</taxon>
        <taxon>Metazoa</taxon>
        <taxon>Chordata</taxon>
        <taxon>Craniata</taxon>
        <taxon>Vertebrata</taxon>
        <taxon>Euteleostomi</taxon>
        <taxon>Actinopterygii</taxon>
        <taxon>Neopterygii</taxon>
        <taxon>Teleostei</taxon>
        <taxon>Osteoglossocephala</taxon>
        <taxon>Osteoglossomorpha</taxon>
        <taxon>Osteoglossiformes</taxon>
        <taxon>Osteoglossidae</taxon>
        <taxon>Scleropages</taxon>
    </lineage>
</organism>
<dbReference type="AlphaFoldDB" id="A0A8C9V0N0"/>
<dbReference type="GeneTree" id="ENSGT00390000013973"/>
<dbReference type="InterPro" id="IPR011990">
    <property type="entry name" value="TPR-like_helical_dom_sf"/>
</dbReference>
<dbReference type="OrthoDB" id="2337140at2759"/>
<dbReference type="PANTHER" id="PTHR16155:SF18">
    <property type="entry name" value="STERILE ALPHA MOTIF DOMAIN-CONTAINING PROTEIN 9-LIKE"/>
    <property type="match status" value="1"/>
</dbReference>
<reference evidence="2" key="2">
    <citation type="submission" date="2025-08" db="UniProtKB">
        <authorList>
            <consortium name="Ensembl"/>
        </authorList>
    </citation>
    <scope>IDENTIFICATION</scope>
</reference>
<sequence>IHVMWDLRKTLRCAVVEDMAATPQDIARQTIALFKAGGTRKENTVLLLVDNMPKMESLQNVLVDAIAKEDTNINMPVVIILSCTRHLDSDNVTVKMNLSSEEQTRFDRKLEEIRSCHNEESSSFHGFNIMQQNFDKDYVQNVIGPIHNKLNAKERSTQLFSILVLLSVHVPGSALLKLQCETFLRQTKPKLQDFPFEESMQSFMDLFVIFSKREKQTKRDFVQIAHPLLAKKLCVLLKDAGLTYSGTTKNLLKSINEDNKEYLYDTIYQLLVKRRKNHPFSDLIETIIKEEPKACVTLLLLACTTFPEDAFMRQLLARVFYLKEKKYSEAEKWAKKAINKSPRNSFIADTLGQVHKHHFKNPEITSDLKVAKKAIDAFRNEHKLAEEEVNASLNDENKKDNVVYNNRWLFGCVQVASAIFDELEASCHTVLRLEVPFESLSDKDFYQTLLPHRDLLLRLRDYAERGCEFFQSYLTYSRPSDFSNDPPYLYDEVTKCFLKYAATAFESNNLQTVNRFSGLLHCLYYNDRCQIAETWKEIVNYYAIMKEMVSETSSYVLLYLLANVCLSCVDQDLPHLIKYEDMKSSLCNLVRASQADATPELLFLSLIVFWPQEQEEAEERPNAGLNIMDLAVQLKRSYSVHYERFLHSRKIVPLFLLTGGTKLKRLVPRPRVDVLEDEEYVNKQWKNGAVWKNTEVQKLLRRVNGVIEKKNVFACYSDVKIPVIPDNKASVRGPGRVSFYLGFSIKGPVAFDINYETETS</sequence>
<dbReference type="Proteomes" id="UP000694397">
    <property type="component" value="Chromosome 3"/>
</dbReference>
<accession>A0A8C9V0N0</accession>
<protein>
    <recommendedName>
        <fullName evidence="4">Sterile alpha motif domain-containing protein 9-like</fullName>
    </recommendedName>
</protein>
<keyword evidence="1" id="KW-0175">Coiled coil</keyword>
<reference evidence="2" key="3">
    <citation type="submission" date="2025-09" db="UniProtKB">
        <authorList>
            <consortium name="Ensembl"/>
        </authorList>
    </citation>
    <scope>IDENTIFICATION</scope>
</reference>
<name>A0A8C9V0N0_SCLFO</name>
<feature type="coiled-coil region" evidence="1">
    <location>
        <begin position="368"/>
        <end position="395"/>
    </location>
</feature>
<evidence type="ECO:0000313" key="2">
    <source>
        <dbReference type="Ensembl" id="ENSSFOP00015012355.1"/>
    </source>
</evidence>
<dbReference type="GO" id="GO:0005737">
    <property type="term" value="C:cytoplasm"/>
    <property type="evidence" value="ECO:0007669"/>
    <property type="project" value="TreeGrafter"/>
</dbReference>